<keyword evidence="3 4" id="KW-0472">Membrane</keyword>
<dbReference type="PANTHER" id="PTHR23534">
    <property type="entry name" value="MFS PERMEASE"/>
    <property type="match status" value="1"/>
</dbReference>
<proteinExistence type="predicted"/>
<feature type="transmembrane region" description="Helical" evidence="4">
    <location>
        <begin position="365"/>
        <end position="385"/>
    </location>
</feature>
<name>A0AAJ2R413_DELAC</name>
<protein>
    <submittedName>
        <fullName evidence="6">MFS transporter</fullName>
    </submittedName>
</protein>
<evidence type="ECO:0000259" key="5">
    <source>
        <dbReference type="PROSITE" id="PS50850"/>
    </source>
</evidence>
<feature type="transmembrane region" description="Helical" evidence="4">
    <location>
        <begin position="135"/>
        <end position="153"/>
    </location>
</feature>
<evidence type="ECO:0000313" key="6">
    <source>
        <dbReference type="EMBL" id="MDX4957799.1"/>
    </source>
</evidence>
<dbReference type="InterPro" id="IPR020846">
    <property type="entry name" value="MFS_dom"/>
</dbReference>
<dbReference type="InterPro" id="IPR036259">
    <property type="entry name" value="MFS_trans_sf"/>
</dbReference>
<keyword evidence="1 4" id="KW-0812">Transmembrane</keyword>
<dbReference type="AlphaFoldDB" id="A0AAJ2R413"/>
<feature type="transmembrane region" description="Helical" evidence="4">
    <location>
        <begin position="100"/>
        <end position="123"/>
    </location>
</feature>
<feature type="transmembrane region" description="Helical" evidence="4">
    <location>
        <begin position="342"/>
        <end position="359"/>
    </location>
</feature>
<evidence type="ECO:0000256" key="3">
    <source>
        <dbReference type="ARBA" id="ARBA00023136"/>
    </source>
</evidence>
<reference evidence="6" key="1">
    <citation type="submission" date="2023-11" db="EMBL/GenBank/DDBJ databases">
        <title>Identification and selenium tolerance of Delftia acidovorans R3-25.</title>
        <authorList>
            <person name="Zhang S."/>
            <person name="Liu Y."/>
            <person name="Guo Y."/>
        </authorList>
    </citation>
    <scope>NUCLEOTIDE SEQUENCE</scope>
    <source>
        <strain evidence="6">R3-25</strain>
    </source>
</reference>
<feature type="transmembrane region" description="Helical" evidence="4">
    <location>
        <begin position="278"/>
        <end position="299"/>
    </location>
</feature>
<comment type="caution">
    <text evidence="6">The sequence shown here is derived from an EMBL/GenBank/DDBJ whole genome shotgun (WGS) entry which is preliminary data.</text>
</comment>
<dbReference type="GO" id="GO:0022857">
    <property type="term" value="F:transmembrane transporter activity"/>
    <property type="evidence" value="ECO:0007669"/>
    <property type="project" value="InterPro"/>
</dbReference>
<feature type="transmembrane region" description="Helical" evidence="4">
    <location>
        <begin position="165"/>
        <end position="186"/>
    </location>
</feature>
<dbReference type="RefSeq" id="WP_319076881.1">
    <property type="nucleotide sequence ID" value="NZ_JAWWMZ010000021.1"/>
</dbReference>
<sequence length="398" mass="41531">MFKNNMHRQVLVLASAQALFQIVSVMVMTVGGLAGGQIAPSPRWATLPIATMFLGTATMMFPASMWMARVGRRMGFISGTALGMVGGLVAAYGVHQSSLALLAGGTYLVGCYQAFAQFYRFAASEVADDAFRPRAISLVMAGGVVAALAGPMLARLGGPLMSPEYLGSFLILAVVSMVAAGVLINLRVPATPIPAGASATRRPWQQIVAQPSYLVALFGAATGYGIMILAMTATPIAMVHHHHELGTAATVIQLHVLGMFLPSFFTGSLIARFGVLRIMLTGVVLFIGHILVTLTGTGFSSFASALVLLGVGWNFMYIGGTTLLTTTYAAAEKSRAQAINDMTIFAVGLTCSFSAGALLESLGWQTLNLALIPWLVLAAGALLWLSARNRSAAAGGLA</sequence>
<feature type="transmembrane region" description="Helical" evidence="4">
    <location>
        <begin position="305"/>
        <end position="330"/>
    </location>
</feature>
<dbReference type="InterPro" id="IPR011701">
    <property type="entry name" value="MFS"/>
</dbReference>
<evidence type="ECO:0000256" key="2">
    <source>
        <dbReference type="ARBA" id="ARBA00022989"/>
    </source>
</evidence>
<evidence type="ECO:0000256" key="4">
    <source>
        <dbReference type="SAM" id="Phobius"/>
    </source>
</evidence>
<feature type="domain" description="Major facilitator superfamily (MFS) profile" evidence="5">
    <location>
        <begin position="211"/>
        <end position="398"/>
    </location>
</feature>
<dbReference type="PROSITE" id="PS50850">
    <property type="entry name" value="MFS"/>
    <property type="match status" value="1"/>
</dbReference>
<feature type="transmembrane region" description="Helical" evidence="4">
    <location>
        <begin position="251"/>
        <end position="271"/>
    </location>
</feature>
<dbReference type="Gene3D" id="1.20.1250.20">
    <property type="entry name" value="MFS general substrate transporter like domains"/>
    <property type="match status" value="1"/>
</dbReference>
<evidence type="ECO:0000256" key="1">
    <source>
        <dbReference type="ARBA" id="ARBA00022692"/>
    </source>
</evidence>
<dbReference type="SUPFAM" id="SSF103473">
    <property type="entry name" value="MFS general substrate transporter"/>
    <property type="match status" value="1"/>
</dbReference>
<organism evidence="6 7">
    <name type="scientific">Delftia acidovorans</name>
    <name type="common">Pseudomonas acidovorans</name>
    <name type="synonym">Comamonas acidovorans</name>
    <dbReference type="NCBI Taxonomy" id="80866"/>
    <lineage>
        <taxon>Bacteria</taxon>
        <taxon>Pseudomonadati</taxon>
        <taxon>Pseudomonadota</taxon>
        <taxon>Betaproteobacteria</taxon>
        <taxon>Burkholderiales</taxon>
        <taxon>Comamonadaceae</taxon>
        <taxon>Delftia</taxon>
    </lineage>
</organism>
<feature type="transmembrane region" description="Helical" evidence="4">
    <location>
        <begin position="75"/>
        <end position="94"/>
    </location>
</feature>
<gene>
    <name evidence="6" type="ORF">SGN30_30645</name>
</gene>
<dbReference type="Proteomes" id="UP001287445">
    <property type="component" value="Unassembled WGS sequence"/>
</dbReference>
<keyword evidence="2 4" id="KW-1133">Transmembrane helix</keyword>
<accession>A0AAJ2R413</accession>
<dbReference type="PANTHER" id="PTHR23534:SF1">
    <property type="entry name" value="MAJOR FACILITATOR SUPERFAMILY PROTEIN"/>
    <property type="match status" value="1"/>
</dbReference>
<feature type="transmembrane region" description="Helical" evidence="4">
    <location>
        <begin position="207"/>
        <end position="231"/>
    </location>
</feature>
<dbReference type="Pfam" id="PF07690">
    <property type="entry name" value="MFS_1"/>
    <property type="match status" value="1"/>
</dbReference>
<evidence type="ECO:0000313" key="7">
    <source>
        <dbReference type="Proteomes" id="UP001287445"/>
    </source>
</evidence>
<feature type="transmembrane region" description="Helical" evidence="4">
    <location>
        <begin position="44"/>
        <end position="63"/>
    </location>
</feature>
<dbReference type="EMBL" id="JAWWMZ010000021">
    <property type="protein sequence ID" value="MDX4957799.1"/>
    <property type="molecule type" value="Genomic_DNA"/>
</dbReference>